<dbReference type="SUPFAM" id="SSF53067">
    <property type="entry name" value="Actin-like ATPase domain"/>
    <property type="match status" value="1"/>
</dbReference>
<dbReference type="PANTHER" id="PTHR11365:SF23">
    <property type="entry name" value="HYPOTHETICAL 5-OXOPROLINASE (EUROFUNG)-RELATED"/>
    <property type="match status" value="1"/>
</dbReference>
<organism evidence="4 5">
    <name type="scientific">Pollutimonas nitritireducens</name>
    <dbReference type="NCBI Taxonomy" id="2045209"/>
    <lineage>
        <taxon>Bacteria</taxon>
        <taxon>Pseudomonadati</taxon>
        <taxon>Pseudomonadota</taxon>
        <taxon>Betaproteobacteria</taxon>
        <taxon>Burkholderiales</taxon>
        <taxon>Alcaligenaceae</taxon>
        <taxon>Pollutimonas</taxon>
    </lineage>
</organism>
<dbReference type="Pfam" id="PF01968">
    <property type="entry name" value="Hydantoinase_A"/>
    <property type="match status" value="1"/>
</dbReference>
<reference evidence="4 5" key="1">
    <citation type="submission" date="2017-10" db="EMBL/GenBank/DDBJ databases">
        <title>Two draft genome sequences of Pusillimonas sp. strains isolated from a nitrate- and radionuclide-contaminated groundwater in Russia.</title>
        <authorList>
            <person name="Grouzdev D.S."/>
            <person name="Tourova T.P."/>
            <person name="Goeva M.A."/>
            <person name="Babich T.L."/>
            <person name="Sokolova D.S."/>
            <person name="Abdullin R."/>
            <person name="Poltaraus A.B."/>
            <person name="Toshchakov S.V."/>
            <person name="Nazina T.N."/>
        </authorList>
    </citation>
    <scope>NUCLEOTIDE SEQUENCE [LARGE SCALE GENOMIC DNA]</scope>
    <source>
        <strain evidence="4 5">JR1/69-2-13</strain>
    </source>
</reference>
<dbReference type="RefSeq" id="WP_102071376.1">
    <property type="nucleotide sequence ID" value="NZ_PDNV01000012.1"/>
</dbReference>
<protein>
    <submittedName>
        <fullName evidence="4">Hydantoinase</fullName>
    </submittedName>
</protein>
<gene>
    <name evidence="4" type="ORF">CR155_17810</name>
</gene>
<dbReference type="EMBL" id="PDNV01000012">
    <property type="protein sequence ID" value="PLC52640.1"/>
    <property type="molecule type" value="Genomic_DNA"/>
</dbReference>
<dbReference type="PANTHER" id="PTHR11365">
    <property type="entry name" value="5-OXOPROLINASE RELATED"/>
    <property type="match status" value="1"/>
</dbReference>
<feature type="domain" description="Hydantoinase/oxoprolinase N-terminal" evidence="2">
    <location>
        <begin position="6"/>
        <end position="178"/>
    </location>
</feature>
<dbReference type="OrthoDB" id="9768323at2"/>
<dbReference type="Proteomes" id="UP000234328">
    <property type="component" value="Unassembled WGS sequence"/>
</dbReference>
<feature type="domain" description="Acetophenone carboxylase-like C-terminal" evidence="3">
    <location>
        <begin position="610"/>
        <end position="668"/>
    </location>
</feature>
<dbReference type="InterPro" id="IPR045079">
    <property type="entry name" value="Oxoprolinase-like"/>
</dbReference>
<dbReference type="Pfam" id="PF05378">
    <property type="entry name" value="Hydant_A_N"/>
    <property type="match status" value="1"/>
</dbReference>
<evidence type="ECO:0000259" key="1">
    <source>
        <dbReference type="Pfam" id="PF01968"/>
    </source>
</evidence>
<name>A0A2N4UC95_9BURK</name>
<dbReference type="InterPro" id="IPR008040">
    <property type="entry name" value="Hydant_A_N"/>
</dbReference>
<keyword evidence="5" id="KW-1185">Reference proteome</keyword>
<evidence type="ECO:0000259" key="2">
    <source>
        <dbReference type="Pfam" id="PF05378"/>
    </source>
</evidence>
<dbReference type="GO" id="GO:0005829">
    <property type="term" value="C:cytosol"/>
    <property type="evidence" value="ECO:0007669"/>
    <property type="project" value="TreeGrafter"/>
</dbReference>
<sequence>MGSVSVGVDVGGTFTDFILLDSEAGILRTAKVPTTVDDRATGFLSGLHALEVPIDSIDWLVHGTTAGTNAVLERKGARCGLITTQGFRDALELGRRTRPHAYGLSGSFQPLIDRCDRLEVRERMDARGNVVVPLSEDDVKRAVDHFLRAGVESIVIHFLHSYVNPDHERRCAEIVRAHWHNQNVVAGHEIIREMREFERGSTAAIHASIRPIVSDYIDRVAQRLKDEGFKNQLLVMQANGGMMSSSIVGQHAVQTVMSGPAAGVLAAAQIAKASHLPHVITGDMGGTSYDVAIIVNGEPVITAEKDLAYAVPIRIPMIDIHSIGSGGGSIAHIDKAGMLRVGPESAGSFPGPIGYGRGGERPTITDANFLLGRINPNSITGSDEKASIVKIEKAMVEEVGAPLGLTAIDAAAAIIEVAVQDLVGAIRLISIDKGCDPRDFALMPYGGAGPLHAVAIARELGIPQVVVPRFPGLTSALGCVMANVRHDFVQTINKLFDDLDPLEVVELMNAQADEGRALLQIGNVEVESIEICNEVDVLYRGQSHVMTIPVVSAEFNIEAVKGKFTELYLDRFNLSLPEMKPMLVNVRTTVIGVRAPVDLSIFRPQNGDVDQAIVGKRRVYFAGEWHDALIFQREKLPLHGIVEGPAIIEQADTTIVVDPGASCVVDEFGSILIKVGSVNTVRYASQAAVEA</sequence>
<proteinExistence type="predicted"/>
<dbReference type="AlphaFoldDB" id="A0A2N4UC95"/>
<comment type="caution">
    <text evidence="4">The sequence shown here is derived from an EMBL/GenBank/DDBJ whole genome shotgun (WGS) entry which is preliminary data.</text>
</comment>
<dbReference type="InterPro" id="IPR002821">
    <property type="entry name" value="Hydantoinase_A"/>
</dbReference>
<evidence type="ECO:0000313" key="5">
    <source>
        <dbReference type="Proteomes" id="UP000234328"/>
    </source>
</evidence>
<feature type="domain" description="Hydantoinase A/oxoprolinase" evidence="1">
    <location>
        <begin position="199"/>
        <end position="487"/>
    </location>
</feature>
<dbReference type="GO" id="GO:0006749">
    <property type="term" value="P:glutathione metabolic process"/>
    <property type="evidence" value="ECO:0007669"/>
    <property type="project" value="TreeGrafter"/>
</dbReference>
<accession>A0A2N4UC95</accession>
<dbReference type="Pfam" id="PF19278">
    <property type="entry name" value="Hydant_A_C"/>
    <property type="match status" value="1"/>
</dbReference>
<dbReference type="InterPro" id="IPR049517">
    <property type="entry name" value="ACX-like_C"/>
</dbReference>
<evidence type="ECO:0000259" key="3">
    <source>
        <dbReference type="Pfam" id="PF19278"/>
    </source>
</evidence>
<dbReference type="InterPro" id="IPR043129">
    <property type="entry name" value="ATPase_NBD"/>
</dbReference>
<evidence type="ECO:0000313" key="4">
    <source>
        <dbReference type="EMBL" id="PLC52640.1"/>
    </source>
</evidence>
<dbReference type="GO" id="GO:0017168">
    <property type="term" value="F:5-oxoprolinase (ATP-hydrolyzing) activity"/>
    <property type="evidence" value="ECO:0007669"/>
    <property type="project" value="TreeGrafter"/>
</dbReference>